<evidence type="ECO:0000256" key="1">
    <source>
        <dbReference type="SAM" id="MobiDB-lite"/>
    </source>
</evidence>
<reference evidence="2" key="1">
    <citation type="submission" date="2018-05" db="EMBL/GenBank/DDBJ databases">
        <authorList>
            <person name="Lanie J.A."/>
            <person name="Ng W.-L."/>
            <person name="Kazmierczak K.M."/>
            <person name="Andrzejewski T.M."/>
            <person name="Davidsen T.M."/>
            <person name="Wayne K.J."/>
            <person name="Tettelin H."/>
            <person name="Glass J.I."/>
            <person name="Rusch D."/>
            <person name="Podicherti R."/>
            <person name="Tsui H.-C.T."/>
            <person name="Winkler M.E."/>
        </authorList>
    </citation>
    <scope>NUCLEOTIDE SEQUENCE</scope>
</reference>
<proteinExistence type="predicted"/>
<gene>
    <name evidence="2" type="ORF">METZ01_LOCUS383070</name>
</gene>
<evidence type="ECO:0000313" key="2">
    <source>
        <dbReference type="EMBL" id="SVD30216.1"/>
    </source>
</evidence>
<sequence>MREKSDIHLIQIFSCKANDNLSSAVKKNQKKTGPHAEAHDPVK</sequence>
<dbReference type="EMBL" id="UINC01142089">
    <property type="protein sequence ID" value="SVD30216.1"/>
    <property type="molecule type" value="Genomic_DNA"/>
</dbReference>
<feature type="region of interest" description="Disordered" evidence="1">
    <location>
        <begin position="20"/>
        <end position="43"/>
    </location>
</feature>
<dbReference type="AlphaFoldDB" id="A0A382U7D8"/>
<protein>
    <submittedName>
        <fullName evidence="2">Uncharacterized protein</fullName>
    </submittedName>
</protein>
<feature type="compositionally biased region" description="Basic and acidic residues" evidence="1">
    <location>
        <begin position="34"/>
        <end position="43"/>
    </location>
</feature>
<organism evidence="2">
    <name type="scientific">marine metagenome</name>
    <dbReference type="NCBI Taxonomy" id="408172"/>
    <lineage>
        <taxon>unclassified sequences</taxon>
        <taxon>metagenomes</taxon>
        <taxon>ecological metagenomes</taxon>
    </lineage>
</organism>
<name>A0A382U7D8_9ZZZZ</name>
<accession>A0A382U7D8</accession>